<dbReference type="SUPFAM" id="SSF53067">
    <property type="entry name" value="Actin-like ATPase domain"/>
    <property type="match status" value="2"/>
</dbReference>
<dbReference type="Pfam" id="PF00871">
    <property type="entry name" value="Acetate_kinase"/>
    <property type="match status" value="1"/>
</dbReference>
<feature type="binding site" evidence="8">
    <location>
        <position position="96"/>
    </location>
    <ligand>
        <name>substrate</name>
    </ligand>
</feature>
<feature type="binding site" evidence="8">
    <location>
        <position position="10"/>
    </location>
    <ligand>
        <name>Mg(2+)</name>
        <dbReference type="ChEBI" id="CHEBI:18420"/>
    </ligand>
</feature>
<sequence>MNGKLLVTFNAGSSTVKIGLFALDAGGDGAPPRRIGKGMIDFHRAPLRFGLTEGPDHFDIELAAPADGELDEVLSEAFGRLSWHFDLDELAAVGHRVVHGGNLFATPVVIDDAALARMDSLTPLAPLHQPQALKLVRAIARLRPGLKQTASFDTAFHASNADLTRRFALPRALHDAGVMRYGFHGLSYAFIAGELARRRPDVAAGRVVAAHLGSGASLCIMENGLSRDSSMSFSTLDGVPMATRCGALDPGALLYLFGQKQQSLQQVEDLLYRRSGLLGVSGISADTRDLLASDRPEAREALELFALRVAGEAARLATTAGGVDALVFTAGIGEHQPEMRAMICERLAWLGVRLDAAKNAANAFDITGAGSQRDVFVLATDEEQVIASEAVAALRTLADTAPVTPERDGQPP</sequence>
<evidence type="ECO:0000256" key="1">
    <source>
        <dbReference type="ARBA" id="ARBA00022490"/>
    </source>
</evidence>
<evidence type="ECO:0000256" key="3">
    <source>
        <dbReference type="ARBA" id="ARBA00022723"/>
    </source>
</evidence>
<dbReference type="InterPro" id="IPR004372">
    <property type="entry name" value="Ac/propionate_kinase"/>
</dbReference>
<feature type="active site" description="Proton donor/acceptor" evidence="8">
    <location>
        <position position="153"/>
    </location>
</feature>
<evidence type="ECO:0000313" key="11">
    <source>
        <dbReference type="Proteomes" id="UP001595704"/>
    </source>
</evidence>
<evidence type="ECO:0000256" key="8">
    <source>
        <dbReference type="HAMAP-Rule" id="MF_00020"/>
    </source>
</evidence>
<keyword evidence="2 8" id="KW-0808">Transferase</keyword>
<comment type="subunit">
    <text evidence="8">Homodimer.</text>
</comment>
<comment type="cofactor">
    <cofactor evidence="8">
        <name>Mg(2+)</name>
        <dbReference type="ChEBI" id="CHEBI:18420"/>
    </cofactor>
    <cofactor evidence="8">
        <name>Mn(2+)</name>
        <dbReference type="ChEBI" id="CHEBI:29035"/>
    </cofactor>
    <text evidence="8">Mg(2+). Can also accept Mn(2+).</text>
</comment>
<comment type="subcellular location">
    <subcellularLocation>
        <location evidence="8">Cytoplasm</location>
    </subcellularLocation>
</comment>
<protein>
    <recommendedName>
        <fullName evidence="8">Acetate kinase</fullName>
        <ecNumber evidence="8">2.7.2.1</ecNumber>
    </recommendedName>
    <alternativeName>
        <fullName evidence="8">Acetokinase</fullName>
    </alternativeName>
</protein>
<keyword evidence="1 8" id="KW-0963">Cytoplasm</keyword>
<feature type="binding site" evidence="8">
    <location>
        <begin position="211"/>
        <end position="215"/>
    </location>
    <ligand>
        <name>ATP</name>
        <dbReference type="ChEBI" id="CHEBI:30616"/>
    </ligand>
</feature>
<keyword evidence="7 8" id="KW-0460">Magnesium</keyword>
<name>A0ABV7UJS6_9HYPH</name>
<evidence type="ECO:0000256" key="7">
    <source>
        <dbReference type="ARBA" id="ARBA00022842"/>
    </source>
</evidence>
<comment type="caution">
    <text evidence="10">The sequence shown here is derived from an EMBL/GenBank/DDBJ whole genome shotgun (WGS) entry which is preliminary data.</text>
</comment>
<reference evidence="11" key="1">
    <citation type="journal article" date="2019" name="Int. J. Syst. Evol. Microbiol.">
        <title>The Global Catalogue of Microorganisms (GCM) 10K type strain sequencing project: providing services to taxonomists for standard genome sequencing and annotation.</title>
        <authorList>
            <consortium name="The Broad Institute Genomics Platform"/>
            <consortium name="The Broad Institute Genome Sequencing Center for Infectious Disease"/>
            <person name="Wu L."/>
            <person name="Ma J."/>
        </authorList>
    </citation>
    <scope>NUCLEOTIDE SEQUENCE [LARGE SCALE GENOMIC DNA]</scope>
    <source>
        <strain evidence="11">KCTC 42282</strain>
    </source>
</reference>
<evidence type="ECO:0000256" key="4">
    <source>
        <dbReference type="ARBA" id="ARBA00022741"/>
    </source>
</evidence>
<proteinExistence type="inferred from homology"/>
<keyword evidence="6 8" id="KW-0067">ATP-binding</keyword>
<organism evidence="10 11">
    <name type="scientific">Camelimonas fluminis</name>
    <dbReference type="NCBI Taxonomy" id="1576911"/>
    <lineage>
        <taxon>Bacteria</taxon>
        <taxon>Pseudomonadati</taxon>
        <taxon>Pseudomonadota</taxon>
        <taxon>Alphaproteobacteria</taxon>
        <taxon>Hyphomicrobiales</taxon>
        <taxon>Chelatococcaceae</taxon>
        <taxon>Camelimonas</taxon>
    </lineage>
</organism>
<dbReference type="PANTHER" id="PTHR21060">
    <property type="entry name" value="ACETATE KINASE"/>
    <property type="match status" value="1"/>
</dbReference>
<dbReference type="PIRSF" id="PIRSF000722">
    <property type="entry name" value="Acetate_prop_kin"/>
    <property type="match status" value="1"/>
</dbReference>
<evidence type="ECO:0000313" key="10">
    <source>
        <dbReference type="EMBL" id="MFC3638982.1"/>
    </source>
</evidence>
<dbReference type="PANTHER" id="PTHR21060:SF21">
    <property type="entry name" value="ACETATE KINASE"/>
    <property type="match status" value="1"/>
</dbReference>
<dbReference type="Gene3D" id="3.30.420.40">
    <property type="match status" value="2"/>
</dbReference>
<dbReference type="HAMAP" id="MF_00020">
    <property type="entry name" value="Acetate_kinase"/>
    <property type="match status" value="1"/>
</dbReference>
<keyword evidence="5 8" id="KW-0418">Kinase</keyword>
<comment type="function">
    <text evidence="8">Catalyzes the formation of acetyl phosphate from acetate and ATP. Can also catalyze the reverse reaction.</text>
</comment>
<feature type="binding site" evidence="8">
    <location>
        <begin position="331"/>
        <end position="335"/>
    </location>
    <ligand>
        <name>ATP</name>
        <dbReference type="ChEBI" id="CHEBI:30616"/>
    </ligand>
</feature>
<accession>A0ABV7UJS6</accession>
<comment type="catalytic activity">
    <reaction evidence="8">
        <text>acetate + ATP = acetyl phosphate + ADP</text>
        <dbReference type="Rhea" id="RHEA:11352"/>
        <dbReference type="ChEBI" id="CHEBI:22191"/>
        <dbReference type="ChEBI" id="CHEBI:30089"/>
        <dbReference type="ChEBI" id="CHEBI:30616"/>
        <dbReference type="ChEBI" id="CHEBI:456216"/>
        <dbReference type="EC" id="2.7.2.1"/>
    </reaction>
</comment>
<dbReference type="NCBIfam" id="NF005462">
    <property type="entry name" value="PRK07058.1"/>
    <property type="match status" value="1"/>
</dbReference>
<keyword evidence="4 8" id="KW-0547">Nucleotide-binding</keyword>
<feature type="site" description="Transition state stabilizer" evidence="8">
    <location>
        <position position="244"/>
    </location>
</feature>
<keyword evidence="3 8" id="KW-0479">Metal-binding</keyword>
<dbReference type="Proteomes" id="UP001595704">
    <property type="component" value="Unassembled WGS sequence"/>
</dbReference>
<keyword evidence="11" id="KW-1185">Reference proteome</keyword>
<dbReference type="RefSeq" id="WP_191318631.1">
    <property type="nucleotide sequence ID" value="NZ_BNCG01000003.1"/>
</dbReference>
<dbReference type="GO" id="GO:0016301">
    <property type="term" value="F:kinase activity"/>
    <property type="evidence" value="ECO:0007669"/>
    <property type="project" value="UniProtKB-KW"/>
</dbReference>
<comment type="similarity">
    <text evidence="8 9">Belongs to the acetokinase family.</text>
</comment>
<feature type="binding site" evidence="8">
    <location>
        <begin position="286"/>
        <end position="288"/>
    </location>
    <ligand>
        <name>ATP</name>
        <dbReference type="ChEBI" id="CHEBI:30616"/>
    </ligand>
</feature>
<gene>
    <name evidence="8" type="primary">ackA</name>
    <name evidence="10" type="ORF">ACFONL_16705</name>
</gene>
<evidence type="ECO:0000256" key="6">
    <source>
        <dbReference type="ARBA" id="ARBA00022840"/>
    </source>
</evidence>
<comment type="pathway">
    <text evidence="8">Metabolic intermediate biosynthesis; acetyl-CoA biosynthesis; acetyl-CoA from acetate: step 1/2.</text>
</comment>
<dbReference type="EMBL" id="JBHRYC010000086">
    <property type="protein sequence ID" value="MFC3638982.1"/>
    <property type="molecule type" value="Genomic_DNA"/>
</dbReference>
<feature type="site" description="Transition state stabilizer" evidence="8">
    <location>
        <position position="184"/>
    </location>
</feature>
<evidence type="ECO:0000256" key="9">
    <source>
        <dbReference type="RuleBase" id="RU003835"/>
    </source>
</evidence>
<dbReference type="EC" id="2.7.2.1" evidence="8"/>
<evidence type="ECO:0000256" key="5">
    <source>
        <dbReference type="ARBA" id="ARBA00022777"/>
    </source>
</evidence>
<dbReference type="InterPro" id="IPR043129">
    <property type="entry name" value="ATPase_NBD"/>
</dbReference>
<feature type="binding site" evidence="8">
    <location>
        <position position="17"/>
    </location>
    <ligand>
        <name>ATP</name>
        <dbReference type="ChEBI" id="CHEBI:30616"/>
    </ligand>
</feature>
<dbReference type="PRINTS" id="PR00471">
    <property type="entry name" value="ACETATEKNASE"/>
</dbReference>
<evidence type="ECO:0000256" key="2">
    <source>
        <dbReference type="ARBA" id="ARBA00022679"/>
    </source>
</evidence>
<dbReference type="InterPro" id="IPR000890">
    <property type="entry name" value="Aliphatic_acid_kin_short-chain"/>
</dbReference>
<feature type="binding site" evidence="8">
    <location>
        <position position="382"/>
    </location>
    <ligand>
        <name>Mg(2+)</name>
        <dbReference type="ChEBI" id="CHEBI:18420"/>
    </ligand>
</feature>